<gene>
    <name evidence="1" type="primary">phrB</name>
    <name evidence="1" type="ORF">SPIL2461_LOCUS137</name>
</gene>
<dbReference type="PANTHER" id="PTHR38657:SF1">
    <property type="entry name" value="SLR1343 PROTEIN"/>
    <property type="match status" value="1"/>
</dbReference>
<comment type="caution">
    <text evidence="1">The sequence shown here is derived from an EMBL/GenBank/DDBJ whole genome shotgun (WGS) entry which is preliminary data.</text>
</comment>
<dbReference type="Gene3D" id="3.40.50.620">
    <property type="entry name" value="HUPs"/>
    <property type="match status" value="1"/>
</dbReference>
<dbReference type="InterPro" id="IPR052551">
    <property type="entry name" value="UV-DNA_repair_photolyase"/>
</dbReference>
<dbReference type="EMBL" id="CAJNIZ010000001">
    <property type="protein sequence ID" value="CAE7149503.1"/>
    <property type="molecule type" value="Genomic_DNA"/>
</dbReference>
<dbReference type="InterPro" id="IPR036291">
    <property type="entry name" value="NAD(P)-bd_dom_sf"/>
</dbReference>
<dbReference type="OrthoDB" id="5589044at2759"/>
<dbReference type="InterPro" id="IPR036134">
    <property type="entry name" value="Crypto/Photolyase_FAD-like_sf"/>
</dbReference>
<protein>
    <submittedName>
        <fullName evidence="1">PhrB protein</fullName>
    </submittedName>
</protein>
<dbReference type="Proteomes" id="UP000649617">
    <property type="component" value="Unassembled WGS sequence"/>
</dbReference>
<dbReference type="PANTHER" id="PTHR38657">
    <property type="entry name" value="SLR1343 PROTEIN"/>
    <property type="match status" value="1"/>
</dbReference>
<dbReference type="Gene3D" id="1.10.579.10">
    <property type="entry name" value="DNA Cyclobutane Dipyrimidine Photolyase, subunit A, domain 3"/>
    <property type="match status" value="1"/>
</dbReference>
<dbReference type="AlphaFoldDB" id="A0A812IL24"/>
<dbReference type="SUPFAM" id="SSF51735">
    <property type="entry name" value="NAD(P)-binding Rossmann-fold domains"/>
    <property type="match status" value="1"/>
</dbReference>
<name>A0A812IL24_SYMPI</name>
<dbReference type="Pfam" id="PF04244">
    <property type="entry name" value="DPRP"/>
    <property type="match status" value="1"/>
</dbReference>
<dbReference type="InterPro" id="IPR014729">
    <property type="entry name" value="Rossmann-like_a/b/a_fold"/>
</dbReference>
<proteinExistence type="predicted"/>
<dbReference type="InterPro" id="IPR002347">
    <property type="entry name" value="SDR_fam"/>
</dbReference>
<dbReference type="InterPro" id="IPR007357">
    <property type="entry name" value="PhrB-like"/>
</dbReference>
<accession>A0A812IL24</accession>
<dbReference type="SUPFAM" id="SSF48173">
    <property type="entry name" value="Cryptochrome/photolyase FAD-binding domain"/>
    <property type="match status" value="1"/>
</dbReference>
<organism evidence="1 2">
    <name type="scientific">Symbiodinium pilosum</name>
    <name type="common">Dinoflagellate</name>
    <dbReference type="NCBI Taxonomy" id="2952"/>
    <lineage>
        <taxon>Eukaryota</taxon>
        <taxon>Sar</taxon>
        <taxon>Alveolata</taxon>
        <taxon>Dinophyceae</taxon>
        <taxon>Suessiales</taxon>
        <taxon>Symbiodiniaceae</taxon>
        <taxon>Symbiodinium</taxon>
    </lineage>
</organism>
<dbReference type="Gene3D" id="3.40.50.720">
    <property type="entry name" value="NAD(P)-binding Rossmann-like Domain"/>
    <property type="match status" value="1"/>
</dbReference>
<evidence type="ECO:0000313" key="2">
    <source>
        <dbReference type="Proteomes" id="UP000649617"/>
    </source>
</evidence>
<dbReference type="Gene3D" id="1.25.40.80">
    <property type="match status" value="1"/>
</dbReference>
<keyword evidence="2" id="KW-1185">Reference proteome</keyword>
<evidence type="ECO:0000313" key="1">
    <source>
        <dbReference type="EMBL" id="CAE7149503.1"/>
    </source>
</evidence>
<sequence>MGNQLYDPQWLPDAEQTTVLMVEDRRLCTRHRYHQQKLGFLLGAMREHAQGLRNAGYKVVYQELDANKTLCQQTVALATQLDVAEIVAFTPANAGQRRYLQITAQKAARPLRLLDDPMFLTSPEDLECLASDNPRMAHFYQAQRKRLDLLMADDRPLGGKWSYDGDNRKAVPSHIDLPELSRARHSDLTCEALRSVRQIFADHPGDAENLWIPTTREGAKAQLGEFVAERLVGFGTYEDAISRRSATLFHSVLSPYLNIGLLTPQEVISAVMDYAMCHDVPINDVEGFVRQIIGWREFMRGIYVHHRKGMRSGNIWNAQRRMGRSWSNAATGIPPLDGALKNAQRYAWNHHTERLMVIANMMNLCEIRPADAYEFFSSNYLDAYDWVMVPNLFGMGLTSDGGIGAAICQVALADEKVTRLLATSRNPDSLPRHNKLLPVALDLCDAQSIASAVEAIRADVSQIDRLIVASGFLHDGERAPEKALRDLDGATMQTVLQINAVAPMLVFAALEPLLKKSSEPKILFLSAQVGSIGDNRLGGWYSYRMAKAALNQGVKTAAVEAARWRNNATLIAVHPGTTLTALSEPFLARRQGQVQTPESCAALIWQLAEQVEAGSSGSFLRADGTNLPW</sequence>
<reference evidence="1" key="1">
    <citation type="submission" date="2021-02" db="EMBL/GenBank/DDBJ databases">
        <authorList>
            <person name="Dougan E. K."/>
            <person name="Rhodes N."/>
            <person name="Thang M."/>
            <person name="Chan C."/>
        </authorList>
    </citation>
    <scope>NUCLEOTIDE SEQUENCE</scope>
</reference>
<dbReference type="Pfam" id="PF00106">
    <property type="entry name" value="adh_short"/>
    <property type="match status" value="1"/>
</dbReference>